<dbReference type="GO" id="GO:0015677">
    <property type="term" value="P:copper ion import"/>
    <property type="evidence" value="ECO:0007669"/>
    <property type="project" value="TreeGrafter"/>
</dbReference>
<dbReference type="InterPro" id="IPR051410">
    <property type="entry name" value="Ferric/Cupric_Reductase"/>
</dbReference>
<feature type="transmembrane region" description="Helical" evidence="7">
    <location>
        <begin position="300"/>
        <end position="320"/>
    </location>
</feature>
<dbReference type="CDD" id="cd06186">
    <property type="entry name" value="NOX_Duox_like_FAD_NADP"/>
    <property type="match status" value="1"/>
</dbReference>
<dbReference type="AlphaFoldDB" id="A0A6A6UTT2"/>
<dbReference type="SFLD" id="SFLDS00052">
    <property type="entry name" value="Ferric_Reductase_Domain"/>
    <property type="match status" value="1"/>
</dbReference>
<evidence type="ECO:0000313" key="10">
    <source>
        <dbReference type="EMBL" id="KAF2674344.1"/>
    </source>
</evidence>
<feature type="transmembrane region" description="Helical" evidence="7">
    <location>
        <begin position="364"/>
        <end position="384"/>
    </location>
</feature>
<dbReference type="OrthoDB" id="167398at2759"/>
<evidence type="ECO:0000313" key="11">
    <source>
        <dbReference type="Proteomes" id="UP000799302"/>
    </source>
</evidence>
<reference evidence="10" key="1">
    <citation type="journal article" date="2020" name="Stud. Mycol.">
        <title>101 Dothideomycetes genomes: a test case for predicting lifestyles and emergence of pathogens.</title>
        <authorList>
            <person name="Haridas S."/>
            <person name="Albert R."/>
            <person name="Binder M."/>
            <person name="Bloem J."/>
            <person name="Labutti K."/>
            <person name="Salamov A."/>
            <person name="Andreopoulos B."/>
            <person name="Baker S."/>
            <person name="Barry K."/>
            <person name="Bills G."/>
            <person name="Bluhm B."/>
            <person name="Cannon C."/>
            <person name="Castanera R."/>
            <person name="Culley D."/>
            <person name="Daum C."/>
            <person name="Ezra D."/>
            <person name="Gonzalez J."/>
            <person name="Henrissat B."/>
            <person name="Kuo A."/>
            <person name="Liang C."/>
            <person name="Lipzen A."/>
            <person name="Lutzoni F."/>
            <person name="Magnuson J."/>
            <person name="Mondo S."/>
            <person name="Nolan M."/>
            <person name="Ohm R."/>
            <person name="Pangilinan J."/>
            <person name="Park H.-J."/>
            <person name="Ramirez L."/>
            <person name="Alfaro M."/>
            <person name="Sun H."/>
            <person name="Tritt A."/>
            <person name="Yoshinaga Y."/>
            <person name="Zwiers L.-H."/>
            <person name="Turgeon B."/>
            <person name="Goodwin S."/>
            <person name="Spatafora J."/>
            <person name="Crous P."/>
            <person name="Grigoriev I."/>
        </authorList>
    </citation>
    <scope>NUCLEOTIDE SEQUENCE</scope>
    <source>
        <strain evidence="10">CBS 115976</strain>
    </source>
</reference>
<keyword evidence="5" id="KW-0406">Ion transport</keyword>
<keyword evidence="2" id="KW-0813">Transport</keyword>
<dbReference type="SUPFAM" id="SSF52343">
    <property type="entry name" value="Ferredoxin reductase-like, C-terminal NADP-linked domain"/>
    <property type="match status" value="1"/>
</dbReference>
<protein>
    <submittedName>
        <fullName evidence="10">Ferric reductase-like protein transmembrane component 4</fullName>
    </submittedName>
</protein>
<dbReference type="Proteomes" id="UP000799302">
    <property type="component" value="Unassembled WGS sequence"/>
</dbReference>
<evidence type="ECO:0000256" key="2">
    <source>
        <dbReference type="ARBA" id="ARBA00022448"/>
    </source>
</evidence>
<evidence type="ECO:0000259" key="9">
    <source>
        <dbReference type="Pfam" id="PF08022"/>
    </source>
</evidence>
<dbReference type="PANTHER" id="PTHR32361">
    <property type="entry name" value="FERRIC/CUPRIC REDUCTASE TRANSMEMBRANE COMPONENT"/>
    <property type="match status" value="1"/>
</dbReference>
<dbReference type="Pfam" id="PF01794">
    <property type="entry name" value="Ferric_reduct"/>
    <property type="match status" value="1"/>
</dbReference>
<dbReference type="InterPro" id="IPR039261">
    <property type="entry name" value="FNR_nucleotide-bd"/>
</dbReference>
<evidence type="ECO:0000256" key="1">
    <source>
        <dbReference type="ARBA" id="ARBA00004141"/>
    </source>
</evidence>
<evidence type="ECO:0000259" key="8">
    <source>
        <dbReference type="Pfam" id="PF01794"/>
    </source>
</evidence>
<evidence type="ECO:0000256" key="5">
    <source>
        <dbReference type="ARBA" id="ARBA00023065"/>
    </source>
</evidence>
<dbReference type="GO" id="GO:0006879">
    <property type="term" value="P:intracellular iron ion homeostasis"/>
    <property type="evidence" value="ECO:0007669"/>
    <property type="project" value="TreeGrafter"/>
</dbReference>
<evidence type="ECO:0000256" key="3">
    <source>
        <dbReference type="ARBA" id="ARBA00022692"/>
    </source>
</evidence>
<sequence>MISKGRFGHGLIGYGIPMYQPFCASACRDSIKSATLNCTPAVSGTHGEHSMAITEPKCYATDESFLTTLAYCVSQHCSSTSLWKVERWWKANVAGNADIQPEPKWSYQQTLLRITTPPTANYNKKAPLNTTTLIPNSTWFTNFNADSEFETLEITSENFGLIIVLSGVLVPIVFSLARFLPFPSLWRSKVSALIVDPPLFGSKHSQPVFWNLLILPTRGQAFFIAYLTILNLVLSSVDIWTKQPNSWYESTNEAITTYIANRTGVLSFINLVLAFLYAGRNNFLLWITNWSHLTFIIAHRYIALISTLQAIIHSVLYLVLKVQAGTHTSESKLSYWIWGAAATVAMTILLHTSIHPIRQRCYELFLANHIVLSIIVVIGSYYHILLRFQHQWGYEVWMWAVMAVWGFDHIVRWIRLARHGIRTAQVTILDEDYVRVNVPGVAGSGHAYLYFPTLTWRFWENHPFSVASTLLPTPDQTTPMIDSSEYTDMEKKGGRLQAQLVSGSDSESHRSQSYKGHDASLTFLIRTQTGLTRHLHQRTNLPILIEGNYGSDTDVTQYSTLIAIAGGVGITALLPLIRAHSGRTKLYWGARSSALIRDFEVSLEGIDKDIILGQRMDIALVLENELRDEKGEVCVVCSGPNSMTDEVRTVVTRLVWKKNLKIKLIVEAFSW</sequence>
<dbReference type="PANTHER" id="PTHR32361:SF9">
    <property type="entry name" value="FERRIC REDUCTASE TRANSMEMBRANE COMPONENT 3-RELATED"/>
    <property type="match status" value="1"/>
</dbReference>
<feature type="transmembrane region" description="Helical" evidence="7">
    <location>
        <begin position="259"/>
        <end position="279"/>
    </location>
</feature>
<evidence type="ECO:0000256" key="6">
    <source>
        <dbReference type="ARBA" id="ARBA00023136"/>
    </source>
</evidence>
<dbReference type="Gene3D" id="3.40.50.80">
    <property type="entry name" value="Nucleotide-binding domain of ferredoxin-NADP reductase (FNR) module"/>
    <property type="match status" value="1"/>
</dbReference>
<dbReference type="GO" id="GO:0005886">
    <property type="term" value="C:plasma membrane"/>
    <property type="evidence" value="ECO:0007669"/>
    <property type="project" value="TreeGrafter"/>
</dbReference>
<accession>A0A6A6UTT2</accession>
<keyword evidence="6 7" id="KW-0472">Membrane</keyword>
<name>A0A6A6UTT2_9PEZI</name>
<dbReference type="Pfam" id="PF08022">
    <property type="entry name" value="FAD_binding_8"/>
    <property type="match status" value="1"/>
</dbReference>
<feature type="domain" description="Ferric oxidoreductase" evidence="8">
    <location>
        <begin position="263"/>
        <end position="379"/>
    </location>
</feature>
<feature type="transmembrane region" description="Helical" evidence="7">
    <location>
        <begin position="159"/>
        <end position="180"/>
    </location>
</feature>
<dbReference type="GO" id="GO:0000293">
    <property type="term" value="F:ferric-chelate reductase activity"/>
    <property type="evidence" value="ECO:0007669"/>
    <property type="project" value="TreeGrafter"/>
</dbReference>
<dbReference type="InterPro" id="IPR013112">
    <property type="entry name" value="FAD-bd_8"/>
</dbReference>
<dbReference type="GO" id="GO:0006826">
    <property type="term" value="P:iron ion transport"/>
    <property type="evidence" value="ECO:0007669"/>
    <property type="project" value="TreeGrafter"/>
</dbReference>
<gene>
    <name evidence="10" type="ORF">BT63DRAFT_366751</name>
</gene>
<feature type="transmembrane region" description="Helical" evidence="7">
    <location>
        <begin position="396"/>
        <end position="414"/>
    </location>
</feature>
<proteinExistence type="predicted"/>
<dbReference type="EMBL" id="MU004230">
    <property type="protein sequence ID" value="KAF2674344.1"/>
    <property type="molecule type" value="Genomic_DNA"/>
</dbReference>
<evidence type="ECO:0000256" key="4">
    <source>
        <dbReference type="ARBA" id="ARBA00022989"/>
    </source>
</evidence>
<organism evidence="10 11">
    <name type="scientific">Microthyrium microscopicum</name>
    <dbReference type="NCBI Taxonomy" id="703497"/>
    <lineage>
        <taxon>Eukaryota</taxon>
        <taxon>Fungi</taxon>
        <taxon>Dikarya</taxon>
        <taxon>Ascomycota</taxon>
        <taxon>Pezizomycotina</taxon>
        <taxon>Dothideomycetes</taxon>
        <taxon>Dothideomycetes incertae sedis</taxon>
        <taxon>Microthyriales</taxon>
        <taxon>Microthyriaceae</taxon>
        <taxon>Microthyrium</taxon>
    </lineage>
</organism>
<keyword evidence="11" id="KW-1185">Reference proteome</keyword>
<comment type="subcellular location">
    <subcellularLocation>
        <location evidence="1">Membrane</location>
        <topology evidence="1">Multi-pass membrane protein</topology>
    </subcellularLocation>
</comment>
<feature type="transmembrane region" description="Helical" evidence="7">
    <location>
        <begin position="221"/>
        <end position="239"/>
    </location>
</feature>
<feature type="domain" description="FAD-binding 8" evidence="9">
    <location>
        <begin position="420"/>
        <end position="551"/>
    </location>
</feature>
<evidence type="ECO:0000256" key="7">
    <source>
        <dbReference type="SAM" id="Phobius"/>
    </source>
</evidence>
<keyword evidence="3 7" id="KW-0812">Transmembrane</keyword>
<dbReference type="SFLD" id="SFLDG01168">
    <property type="entry name" value="Ferric_reductase_subgroup_(FRE"/>
    <property type="match status" value="1"/>
</dbReference>
<feature type="transmembrane region" description="Helical" evidence="7">
    <location>
        <begin position="335"/>
        <end position="352"/>
    </location>
</feature>
<keyword evidence="4 7" id="KW-1133">Transmembrane helix</keyword>
<dbReference type="InterPro" id="IPR013130">
    <property type="entry name" value="Fe3_Rdtase_TM_dom"/>
</dbReference>